<comment type="caution">
    <text evidence="1">The sequence shown here is derived from an EMBL/GenBank/DDBJ whole genome shotgun (WGS) entry which is preliminary data.</text>
</comment>
<name>A0A0W0FP42_MONRR</name>
<dbReference type="Proteomes" id="UP000054988">
    <property type="component" value="Unassembled WGS sequence"/>
</dbReference>
<sequence>MNFHHVVGEGLVGKATIFCETPFSQRLQLNDFINANVTRYNSLHAALKALRKVGGPPSTPADVSYPTEQAQIVLEALPYLAAAHDAVRPAFTYIGDNWSYIGPWVEFFLKEIILARQGPRTNKGIDFLDNVLYAIRMLLSREPPSLPGLLGTRGGRDPQLILARRVETRFLA</sequence>
<reference evidence="1 2" key="1">
    <citation type="submission" date="2015-12" db="EMBL/GenBank/DDBJ databases">
        <title>Draft genome sequence of Moniliophthora roreri, the causal agent of frosty pod rot of cacao.</title>
        <authorList>
            <person name="Aime M.C."/>
            <person name="Diaz-Valderrama J.R."/>
            <person name="Kijpornyongpan T."/>
            <person name="Phillips-Mora W."/>
        </authorList>
    </citation>
    <scope>NUCLEOTIDE SEQUENCE [LARGE SCALE GENOMIC DNA]</scope>
    <source>
        <strain evidence="1 2">MCA 2952</strain>
    </source>
</reference>
<dbReference type="eggNOG" id="ENOG502QWK5">
    <property type="taxonomic scope" value="Eukaryota"/>
</dbReference>
<dbReference type="EMBL" id="LATX01001780">
    <property type="protein sequence ID" value="KTB38127.1"/>
    <property type="molecule type" value="Genomic_DNA"/>
</dbReference>
<gene>
    <name evidence="1" type="ORF">WG66_9276</name>
</gene>
<evidence type="ECO:0000313" key="1">
    <source>
        <dbReference type="EMBL" id="KTB38127.1"/>
    </source>
</evidence>
<dbReference type="AlphaFoldDB" id="A0A0W0FP42"/>
<organism evidence="1 2">
    <name type="scientific">Moniliophthora roreri</name>
    <name type="common">Frosty pod rot fungus</name>
    <name type="synonym">Monilia roreri</name>
    <dbReference type="NCBI Taxonomy" id="221103"/>
    <lineage>
        <taxon>Eukaryota</taxon>
        <taxon>Fungi</taxon>
        <taxon>Dikarya</taxon>
        <taxon>Basidiomycota</taxon>
        <taxon>Agaricomycotina</taxon>
        <taxon>Agaricomycetes</taxon>
        <taxon>Agaricomycetidae</taxon>
        <taxon>Agaricales</taxon>
        <taxon>Marasmiineae</taxon>
        <taxon>Marasmiaceae</taxon>
        <taxon>Moniliophthora</taxon>
    </lineage>
</organism>
<proteinExistence type="predicted"/>
<evidence type="ECO:0000313" key="2">
    <source>
        <dbReference type="Proteomes" id="UP000054988"/>
    </source>
</evidence>
<protein>
    <submittedName>
        <fullName evidence="1">Uncharacterized protein</fullName>
    </submittedName>
</protein>
<accession>A0A0W0FP42</accession>